<comment type="caution">
    <text evidence="3">The sequence shown here is derived from an EMBL/GenBank/DDBJ whole genome shotgun (WGS) entry which is preliminary data.</text>
</comment>
<dbReference type="PRINTS" id="PR00080">
    <property type="entry name" value="SDRFAMILY"/>
</dbReference>
<evidence type="ECO:0000313" key="4">
    <source>
        <dbReference type="Proteomes" id="UP000095039"/>
    </source>
</evidence>
<gene>
    <name evidence="3" type="ORF">A1OK_08545</name>
</gene>
<keyword evidence="4" id="KW-1185">Reference proteome</keyword>
<dbReference type="NCBIfam" id="NF005559">
    <property type="entry name" value="PRK07231.1"/>
    <property type="match status" value="1"/>
</dbReference>
<dbReference type="PANTHER" id="PTHR42760">
    <property type="entry name" value="SHORT-CHAIN DEHYDROGENASES/REDUCTASES FAMILY MEMBER"/>
    <property type="match status" value="1"/>
</dbReference>
<dbReference type="Gene3D" id="3.40.50.720">
    <property type="entry name" value="NAD(P)-binding Rossmann-like Domain"/>
    <property type="match status" value="1"/>
</dbReference>
<dbReference type="SUPFAM" id="SSF51735">
    <property type="entry name" value="NAD(P)-binding Rossmann-fold domains"/>
    <property type="match status" value="1"/>
</dbReference>
<proteinExistence type="inferred from homology"/>
<dbReference type="PROSITE" id="PS00061">
    <property type="entry name" value="ADH_SHORT"/>
    <property type="match status" value="1"/>
</dbReference>
<evidence type="ECO:0000256" key="2">
    <source>
        <dbReference type="ARBA" id="ARBA00023002"/>
    </source>
</evidence>
<dbReference type="AlphaFoldDB" id="A0A1E5C8M7"/>
<keyword evidence="2" id="KW-0560">Oxidoreductase</keyword>
<dbReference type="InterPro" id="IPR036291">
    <property type="entry name" value="NAD(P)-bd_dom_sf"/>
</dbReference>
<name>A0A1E5C8M7_9GAMM</name>
<protein>
    <submittedName>
        <fullName evidence="3">Sorbitol dehydrogenase</fullName>
    </submittedName>
</protein>
<dbReference type="PANTHER" id="PTHR42760:SF115">
    <property type="entry name" value="3-OXOACYL-[ACYL-CARRIER-PROTEIN] REDUCTASE FABG"/>
    <property type="match status" value="1"/>
</dbReference>
<reference evidence="3 4" key="1">
    <citation type="journal article" date="2012" name="Science">
        <title>Ecological populations of bacteria act as socially cohesive units of antibiotic production and resistance.</title>
        <authorList>
            <person name="Cordero O.X."/>
            <person name="Wildschutte H."/>
            <person name="Kirkup B."/>
            <person name="Proehl S."/>
            <person name="Ngo L."/>
            <person name="Hussain F."/>
            <person name="Le Roux F."/>
            <person name="Mincer T."/>
            <person name="Polz M.F."/>
        </authorList>
    </citation>
    <scope>NUCLEOTIDE SEQUENCE [LARGE SCALE GENOMIC DNA]</scope>
    <source>
        <strain evidence="3 4">FF-454</strain>
    </source>
</reference>
<evidence type="ECO:0000313" key="3">
    <source>
        <dbReference type="EMBL" id="OEE61797.1"/>
    </source>
</evidence>
<dbReference type="Proteomes" id="UP000095039">
    <property type="component" value="Unassembled WGS sequence"/>
</dbReference>
<sequence length="269" mass="28229">MTLSLDLHGKPVLDSKVALLTGANGGIGLAVAYAYLASGAKCVIVDLPQDPSPGVSALLDKYGDNLAYLHADLTDAEARQHIVSAVVSKFGGIDVLFNNAAVFDMGPFLEATEAQFDKLFNVNVKAMFFLMQDVAKAMVEAGNGGKIINMASQAGRRGEALVAHYCATKAAVVSYTQSAALALAEHGITVNGISPGVVDTPMWDSVDALFAKYENRQLGEKKKLVGQDVPLGRMGVPNDIAGMALFLASPLSDYITAQTYNVDGGNVMS</sequence>
<dbReference type="InterPro" id="IPR002347">
    <property type="entry name" value="SDR_fam"/>
</dbReference>
<evidence type="ECO:0000256" key="1">
    <source>
        <dbReference type="ARBA" id="ARBA00006484"/>
    </source>
</evidence>
<comment type="similarity">
    <text evidence="1">Belongs to the short-chain dehydrogenases/reductases (SDR) family.</text>
</comment>
<dbReference type="Pfam" id="PF13561">
    <property type="entry name" value="adh_short_C2"/>
    <property type="match status" value="1"/>
</dbReference>
<dbReference type="GO" id="GO:0016616">
    <property type="term" value="F:oxidoreductase activity, acting on the CH-OH group of donors, NAD or NADP as acceptor"/>
    <property type="evidence" value="ECO:0007669"/>
    <property type="project" value="TreeGrafter"/>
</dbReference>
<dbReference type="RefSeq" id="WP_016960401.1">
    <property type="nucleotide sequence ID" value="NZ_AJWN02000043.1"/>
</dbReference>
<dbReference type="EMBL" id="AJWN02000043">
    <property type="protein sequence ID" value="OEE61797.1"/>
    <property type="molecule type" value="Genomic_DNA"/>
</dbReference>
<dbReference type="PRINTS" id="PR00081">
    <property type="entry name" value="GDHRDH"/>
</dbReference>
<organism evidence="3 4">
    <name type="scientific">Enterovibrio norvegicus FF-454</name>
    <dbReference type="NCBI Taxonomy" id="1185651"/>
    <lineage>
        <taxon>Bacteria</taxon>
        <taxon>Pseudomonadati</taxon>
        <taxon>Pseudomonadota</taxon>
        <taxon>Gammaproteobacteria</taxon>
        <taxon>Vibrionales</taxon>
        <taxon>Vibrionaceae</taxon>
        <taxon>Enterovibrio</taxon>
    </lineage>
</organism>
<dbReference type="NCBIfam" id="NF005472">
    <property type="entry name" value="PRK07067.1"/>
    <property type="match status" value="1"/>
</dbReference>
<accession>A0A1E5C8M7</accession>
<dbReference type="FunFam" id="3.40.50.720:FF:000084">
    <property type="entry name" value="Short-chain dehydrogenase reductase"/>
    <property type="match status" value="1"/>
</dbReference>
<dbReference type="InterPro" id="IPR020904">
    <property type="entry name" value="Sc_DH/Rdtase_CS"/>
</dbReference>